<proteinExistence type="predicted"/>
<name>A0A1S2XJZ9_CICAR</name>
<dbReference type="AlphaFoldDB" id="A0A1S2XJZ9"/>
<organism evidence="2 3">
    <name type="scientific">Cicer arietinum</name>
    <name type="common">Chickpea</name>
    <name type="synonym">Garbanzo</name>
    <dbReference type="NCBI Taxonomy" id="3827"/>
    <lineage>
        <taxon>Eukaryota</taxon>
        <taxon>Viridiplantae</taxon>
        <taxon>Streptophyta</taxon>
        <taxon>Embryophyta</taxon>
        <taxon>Tracheophyta</taxon>
        <taxon>Spermatophyta</taxon>
        <taxon>Magnoliopsida</taxon>
        <taxon>eudicotyledons</taxon>
        <taxon>Gunneridae</taxon>
        <taxon>Pentapetalae</taxon>
        <taxon>rosids</taxon>
        <taxon>fabids</taxon>
        <taxon>Fabales</taxon>
        <taxon>Fabaceae</taxon>
        <taxon>Papilionoideae</taxon>
        <taxon>50 kb inversion clade</taxon>
        <taxon>NPAAA clade</taxon>
        <taxon>Hologalegina</taxon>
        <taxon>IRL clade</taxon>
        <taxon>Cicereae</taxon>
        <taxon>Cicer</taxon>
    </lineage>
</organism>
<evidence type="ECO:0000313" key="2">
    <source>
        <dbReference type="Proteomes" id="UP000087171"/>
    </source>
</evidence>
<dbReference type="PANTHER" id="PTHR46033">
    <property type="entry name" value="PROTEIN MAIN-LIKE 2"/>
    <property type="match status" value="1"/>
</dbReference>
<protein>
    <submittedName>
        <fullName evidence="3">Uncharacterized protein LOC101488573</fullName>
    </submittedName>
</protein>
<reference evidence="3" key="2">
    <citation type="submission" date="2025-08" db="UniProtKB">
        <authorList>
            <consortium name="RefSeq"/>
        </authorList>
    </citation>
    <scope>IDENTIFICATION</scope>
    <source>
        <tissue evidence="3">Etiolated seedlings</tissue>
    </source>
</reference>
<dbReference type="InterPro" id="IPR019557">
    <property type="entry name" value="AminoTfrase-like_pln_mobile"/>
</dbReference>
<sequence>MLVKAKYVSLFIDLGLCRDYSWGAVTLVVLYDNLGDGAIHDTRYLGGYMILLQCWIYEHFPSIYKRGDKGVVPAHLPKACRWIAKHVVECGLMTYRRRLDALLLKDVVFTPYDDDRANHRFFGRIQYITCDVPRVPNNIDWEWQTTMRSFVAVFQSLYIVAAFPREVTTDCYAWYLNISHPLILHPPIVDAPSSPSTAAAHGPSSSVHVGLSSARDRRVAELVRRAIELVVPFSEVHDILSELGRMFPDDD</sequence>
<reference evidence="2" key="1">
    <citation type="journal article" date="2013" name="Nat. Biotechnol.">
        <title>Draft genome sequence of chickpea (Cicer arietinum) provides a resource for trait improvement.</title>
        <authorList>
            <person name="Varshney R.K."/>
            <person name="Song C."/>
            <person name="Saxena R.K."/>
            <person name="Azam S."/>
            <person name="Yu S."/>
            <person name="Sharpe A.G."/>
            <person name="Cannon S."/>
            <person name="Baek J."/>
            <person name="Rosen B.D."/>
            <person name="Tar'an B."/>
            <person name="Millan T."/>
            <person name="Zhang X."/>
            <person name="Ramsay L.D."/>
            <person name="Iwata A."/>
            <person name="Wang Y."/>
            <person name="Nelson W."/>
            <person name="Farmer A.D."/>
            <person name="Gaur P.M."/>
            <person name="Soderlund C."/>
            <person name="Penmetsa R.V."/>
            <person name="Xu C."/>
            <person name="Bharti A.K."/>
            <person name="He W."/>
            <person name="Winter P."/>
            <person name="Zhao S."/>
            <person name="Hane J.K."/>
            <person name="Carrasquilla-Garcia N."/>
            <person name="Condie J.A."/>
            <person name="Upadhyaya H.D."/>
            <person name="Luo M.C."/>
            <person name="Thudi M."/>
            <person name="Gowda C.L."/>
            <person name="Singh N.P."/>
            <person name="Lichtenzveig J."/>
            <person name="Gali K.K."/>
            <person name="Rubio J."/>
            <person name="Nadarajan N."/>
            <person name="Dolezel J."/>
            <person name="Bansal K.C."/>
            <person name="Xu X."/>
            <person name="Edwards D."/>
            <person name="Zhang G."/>
            <person name="Kahl G."/>
            <person name="Gil J."/>
            <person name="Singh K.B."/>
            <person name="Datta S.K."/>
            <person name="Jackson S.A."/>
            <person name="Wang J."/>
            <person name="Cook D.R."/>
        </authorList>
    </citation>
    <scope>NUCLEOTIDE SEQUENCE [LARGE SCALE GENOMIC DNA]</scope>
    <source>
        <strain evidence="2">cv. CDC Frontier</strain>
    </source>
</reference>
<dbReference type="Proteomes" id="UP000087171">
    <property type="component" value="Chromosome Ca2"/>
</dbReference>
<evidence type="ECO:0000259" key="1">
    <source>
        <dbReference type="Pfam" id="PF10536"/>
    </source>
</evidence>
<dbReference type="OrthoDB" id="1001307at2759"/>
<gene>
    <name evidence="3" type="primary">LOC101488573</name>
</gene>
<dbReference type="PaxDb" id="3827-XP_004489810.1"/>
<dbReference type="RefSeq" id="XP_004489810.1">
    <property type="nucleotide sequence ID" value="XM_004489753.1"/>
</dbReference>
<dbReference type="GO" id="GO:0010073">
    <property type="term" value="P:meristem maintenance"/>
    <property type="evidence" value="ECO:0007669"/>
    <property type="project" value="InterPro"/>
</dbReference>
<dbReference type="InterPro" id="IPR044824">
    <property type="entry name" value="MAIN-like"/>
</dbReference>
<dbReference type="PANTHER" id="PTHR46033:SF1">
    <property type="entry name" value="PROTEIN MAIN-LIKE 2"/>
    <property type="match status" value="1"/>
</dbReference>
<feature type="domain" description="Aminotransferase-like plant mobile" evidence="1">
    <location>
        <begin position="3"/>
        <end position="143"/>
    </location>
</feature>
<dbReference type="Pfam" id="PF10536">
    <property type="entry name" value="PMD"/>
    <property type="match status" value="1"/>
</dbReference>
<evidence type="ECO:0000313" key="3">
    <source>
        <dbReference type="RefSeq" id="XP_004489810.1"/>
    </source>
</evidence>
<keyword evidence="2" id="KW-1185">Reference proteome</keyword>
<accession>A0A1S2XJZ9</accession>